<feature type="domain" description="Peptidase M50" evidence="9">
    <location>
        <begin position="249"/>
        <end position="337"/>
    </location>
</feature>
<dbReference type="CDD" id="cd05709">
    <property type="entry name" value="S2P-M50"/>
    <property type="match status" value="1"/>
</dbReference>
<evidence type="ECO:0000256" key="4">
    <source>
        <dbReference type="ARBA" id="ARBA00022692"/>
    </source>
</evidence>
<dbReference type="Proteomes" id="UP000248857">
    <property type="component" value="Unassembled WGS sequence"/>
</dbReference>
<proteinExistence type="inferred from homology"/>
<feature type="transmembrane region" description="Helical" evidence="8">
    <location>
        <begin position="18"/>
        <end position="41"/>
    </location>
</feature>
<dbReference type="InterPro" id="IPR008915">
    <property type="entry name" value="Peptidase_M50"/>
</dbReference>
<keyword evidence="11" id="KW-1185">Reference proteome</keyword>
<comment type="cofactor">
    <cofactor evidence="1">
        <name>Zn(2+)</name>
        <dbReference type="ChEBI" id="CHEBI:29105"/>
    </cofactor>
</comment>
<protein>
    <recommendedName>
        <fullName evidence="9">Peptidase M50 domain-containing protein</fullName>
    </recommendedName>
</protein>
<evidence type="ECO:0000256" key="1">
    <source>
        <dbReference type="ARBA" id="ARBA00001947"/>
    </source>
</evidence>
<dbReference type="AlphaFoldDB" id="A0A2W1JGK3"/>
<feature type="transmembrane region" description="Helical" evidence="8">
    <location>
        <begin position="237"/>
        <end position="254"/>
    </location>
</feature>
<feature type="transmembrane region" description="Helical" evidence="8">
    <location>
        <begin position="142"/>
        <end position="160"/>
    </location>
</feature>
<dbReference type="GO" id="GO:0006508">
    <property type="term" value="P:proteolysis"/>
    <property type="evidence" value="ECO:0007669"/>
    <property type="project" value="InterPro"/>
</dbReference>
<comment type="caution">
    <text evidence="10">The sequence shown here is derived from an EMBL/GenBank/DDBJ whole genome shotgun (WGS) entry which is preliminary data.</text>
</comment>
<evidence type="ECO:0000256" key="5">
    <source>
        <dbReference type="ARBA" id="ARBA00022989"/>
    </source>
</evidence>
<dbReference type="Pfam" id="PF02163">
    <property type="entry name" value="Peptidase_M50"/>
    <property type="match status" value="1"/>
</dbReference>
<feature type="transmembrane region" description="Helical" evidence="8">
    <location>
        <begin position="77"/>
        <end position="97"/>
    </location>
</feature>
<comment type="subcellular location">
    <subcellularLocation>
        <location evidence="2">Membrane</location>
        <topology evidence="2">Multi-pass membrane protein</topology>
    </subcellularLocation>
</comment>
<evidence type="ECO:0000256" key="3">
    <source>
        <dbReference type="ARBA" id="ARBA00007931"/>
    </source>
</evidence>
<organism evidence="10 11">
    <name type="scientific">Acaryochloris thomasi RCC1774</name>
    <dbReference type="NCBI Taxonomy" id="1764569"/>
    <lineage>
        <taxon>Bacteria</taxon>
        <taxon>Bacillati</taxon>
        <taxon>Cyanobacteriota</taxon>
        <taxon>Cyanophyceae</taxon>
        <taxon>Acaryochloridales</taxon>
        <taxon>Acaryochloridaceae</taxon>
        <taxon>Acaryochloris</taxon>
        <taxon>Acaryochloris thomasi</taxon>
    </lineage>
</organism>
<evidence type="ECO:0000313" key="11">
    <source>
        <dbReference type="Proteomes" id="UP000248857"/>
    </source>
</evidence>
<dbReference type="EMBL" id="PQWO01000008">
    <property type="protein sequence ID" value="PZD72730.1"/>
    <property type="molecule type" value="Genomic_DNA"/>
</dbReference>
<evidence type="ECO:0000313" key="10">
    <source>
        <dbReference type="EMBL" id="PZD72730.1"/>
    </source>
</evidence>
<evidence type="ECO:0000259" key="9">
    <source>
        <dbReference type="Pfam" id="PF02163"/>
    </source>
</evidence>
<evidence type="ECO:0000256" key="2">
    <source>
        <dbReference type="ARBA" id="ARBA00004141"/>
    </source>
</evidence>
<feature type="transmembrane region" description="Helical" evidence="8">
    <location>
        <begin position="315"/>
        <end position="336"/>
    </location>
</feature>
<feature type="region of interest" description="Disordered" evidence="7">
    <location>
        <begin position="173"/>
        <end position="202"/>
    </location>
</feature>
<dbReference type="GO" id="GO:0016020">
    <property type="term" value="C:membrane"/>
    <property type="evidence" value="ECO:0007669"/>
    <property type="project" value="UniProtKB-SubCell"/>
</dbReference>
<sequence>MGGSVPFFIGDFLSADHYIGYGIAALLSLHLWAGLLQWVILRRKFSTSVLWIINSTLFPLLFPLFLGLVSLSIPSPGLVIIGVIYATFFSLIQWFILRQRFKPAWCWNIIGPIAFAAGFLIGGLICAAIYRDMEQSHSISALMGSLTGGLIYGAITSLGLRQISKQKYIPPQLKRKSKRDKFLGSSSQSQRQSAYDTPPGSNSRRWRLLPCFFSLLLMAVWYTILPPLSSSGTSVDPLLLLVFYVTYSYVSVLIHELGHFFLGWLNGAELDRFAVGKFIWVRTSQGMKFHRMRRRFVAGFVGISPRSMHCLRRKLLFLMAGGPIASFLLFLIGVIPLFLPELMNRYHLIWWFTLISMSNFYIAVFNLIPRRSGYITTDGRKILDLLQNNLQGQRSLAFHRFHINLKQGIRPRDIDPNIIKPLLAVPETSMAHISSLLIAYHMTLDQGELQQAGDYLDQILSMAIYFPELMRASLLLEGTFFEARIRQRSDLARQWFDQIQETILIEEHTLLRAEAALLLAEGNTEAAEGKAQKGLALAQRDRLEPGFALVEQERFQSLLQDIASAS</sequence>
<evidence type="ECO:0000256" key="8">
    <source>
        <dbReference type="SAM" id="Phobius"/>
    </source>
</evidence>
<reference evidence="10 11" key="1">
    <citation type="journal article" date="2018" name="Sci. Rep.">
        <title>A novel species of the marine cyanobacterium Acaryochloris with a unique pigment content and lifestyle.</title>
        <authorList>
            <person name="Partensky F."/>
            <person name="Six C."/>
            <person name="Ratin M."/>
            <person name="Garczarek L."/>
            <person name="Vaulot D."/>
            <person name="Probert I."/>
            <person name="Calteau A."/>
            <person name="Gourvil P."/>
            <person name="Marie D."/>
            <person name="Grebert T."/>
            <person name="Bouchier C."/>
            <person name="Le Panse S."/>
            <person name="Gachenot M."/>
            <person name="Rodriguez F."/>
            <person name="Garrido J.L."/>
        </authorList>
    </citation>
    <scope>NUCLEOTIDE SEQUENCE [LARGE SCALE GENOMIC DNA]</scope>
    <source>
        <strain evidence="10 11">RCC1774</strain>
    </source>
</reference>
<evidence type="ECO:0000256" key="6">
    <source>
        <dbReference type="ARBA" id="ARBA00023136"/>
    </source>
</evidence>
<feature type="transmembrane region" description="Helical" evidence="8">
    <location>
        <begin position="208"/>
        <end position="225"/>
    </location>
</feature>
<feature type="compositionally biased region" description="Polar residues" evidence="7">
    <location>
        <begin position="184"/>
        <end position="202"/>
    </location>
</feature>
<name>A0A2W1JGK3_9CYAN</name>
<accession>A0A2W1JGK3</accession>
<feature type="transmembrane region" description="Helical" evidence="8">
    <location>
        <begin position="348"/>
        <end position="368"/>
    </location>
</feature>
<evidence type="ECO:0000256" key="7">
    <source>
        <dbReference type="SAM" id="MobiDB-lite"/>
    </source>
</evidence>
<keyword evidence="4 8" id="KW-0812">Transmembrane</keyword>
<feature type="transmembrane region" description="Helical" evidence="8">
    <location>
        <begin position="109"/>
        <end position="130"/>
    </location>
</feature>
<keyword evidence="5 8" id="KW-1133">Transmembrane helix</keyword>
<feature type="transmembrane region" description="Helical" evidence="8">
    <location>
        <begin position="48"/>
        <end position="71"/>
    </location>
</feature>
<keyword evidence="6 8" id="KW-0472">Membrane</keyword>
<comment type="similarity">
    <text evidence="3">Belongs to the peptidase M50B family.</text>
</comment>
<gene>
    <name evidence="10" type="ORF">C1752_03182</name>
</gene>